<dbReference type="Gene3D" id="3.40.50.12780">
    <property type="entry name" value="N-terminal domain of ligase-like"/>
    <property type="match status" value="1"/>
</dbReference>
<dbReference type="PANTHER" id="PTHR44845">
    <property type="entry name" value="CARRIER DOMAIN-CONTAINING PROTEIN"/>
    <property type="match status" value="1"/>
</dbReference>
<name>A0A227NBM3_9FLAO</name>
<dbReference type="Proteomes" id="UP000214684">
    <property type="component" value="Unassembled WGS sequence"/>
</dbReference>
<evidence type="ECO:0000256" key="2">
    <source>
        <dbReference type="ARBA" id="ARBA00022553"/>
    </source>
</evidence>
<comment type="caution">
    <text evidence="4">The sequence shown here is derived from an EMBL/GenBank/DDBJ whole genome shotgun (WGS) entry which is preliminary data.</text>
</comment>
<evidence type="ECO:0000313" key="4">
    <source>
        <dbReference type="EMBL" id="OXE95012.1"/>
    </source>
</evidence>
<dbReference type="EMBL" id="MUGS01000129">
    <property type="protein sequence ID" value="OXE95012.1"/>
    <property type="molecule type" value="Genomic_DNA"/>
</dbReference>
<keyword evidence="1" id="KW-0596">Phosphopantetheine</keyword>
<accession>A0A227NBM3</accession>
<evidence type="ECO:0000259" key="3">
    <source>
        <dbReference type="Pfam" id="PF00501"/>
    </source>
</evidence>
<proteinExistence type="predicted"/>
<evidence type="ECO:0000313" key="5">
    <source>
        <dbReference type="Proteomes" id="UP000214684"/>
    </source>
</evidence>
<feature type="non-terminal residue" evidence="4">
    <location>
        <position position="1"/>
    </location>
</feature>
<evidence type="ECO:0000256" key="1">
    <source>
        <dbReference type="ARBA" id="ARBA00022450"/>
    </source>
</evidence>
<feature type="domain" description="AMP-dependent synthetase/ligase" evidence="3">
    <location>
        <begin position="1"/>
        <end position="174"/>
    </location>
</feature>
<dbReference type="RefSeq" id="WP_165769882.1">
    <property type="nucleotide sequence ID" value="NZ_MUGS01000129.1"/>
</dbReference>
<dbReference type="Pfam" id="PF00501">
    <property type="entry name" value="AMP-binding"/>
    <property type="match status" value="1"/>
</dbReference>
<dbReference type="InterPro" id="IPR000873">
    <property type="entry name" value="AMP-dep_synth/lig_dom"/>
</dbReference>
<feature type="non-terminal residue" evidence="4">
    <location>
        <position position="174"/>
    </location>
</feature>
<sequence>GVMIEHNSVCNYNQWMFDHNSYANTNIVDCSSSVSFDATVNVLLTPLCYGQRVVICKEGIKQDSNLYLDYIKRYKIELIKVTPTYLSLLLNSTRINNERLIYLKCIIIGGEKVNKVELEDFMRFNPTIEILHHYGPTETTVGVTSFTDFDNKLLMSNMGSVPLGKITINTRAYV</sequence>
<keyword evidence="5" id="KW-1185">Reference proteome</keyword>
<protein>
    <recommendedName>
        <fullName evidence="3">AMP-dependent synthetase/ligase domain-containing protein</fullName>
    </recommendedName>
</protein>
<dbReference type="AlphaFoldDB" id="A0A227NBM3"/>
<dbReference type="SUPFAM" id="SSF56801">
    <property type="entry name" value="Acetyl-CoA synthetase-like"/>
    <property type="match status" value="1"/>
</dbReference>
<reference evidence="4 5" key="1">
    <citation type="submission" date="2016-11" db="EMBL/GenBank/DDBJ databases">
        <title>Whole genomes of Flavobacteriaceae.</title>
        <authorList>
            <person name="Stine C."/>
            <person name="Li C."/>
            <person name="Tadesse D."/>
        </authorList>
    </citation>
    <scope>NUCLEOTIDE SEQUENCE [LARGE SCALE GENOMIC DNA]</scope>
    <source>
        <strain evidence="4 5">DSM 24704</strain>
    </source>
</reference>
<dbReference type="PANTHER" id="PTHR44845:SF7">
    <property type="entry name" value="PLIPASTATIN SYNTHASE SUBUNIT D"/>
    <property type="match status" value="1"/>
</dbReference>
<gene>
    <name evidence="4" type="ORF">B0A64_24765</name>
</gene>
<dbReference type="InterPro" id="IPR042099">
    <property type="entry name" value="ANL_N_sf"/>
</dbReference>
<organism evidence="4 5">
    <name type="scientific">Flavobacterium araucananum</name>
    <dbReference type="NCBI Taxonomy" id="946678"/>
    <lineage>
        <taxon>Bacteria</taxon>
        <taxon>Pseudomonadati</taxon>
        <taxon>Bacteroidota</taxon>
        <taxon>Flavobacteriia</taxon>
        <taxon>Flavobacteriales</taxon>
        <taxon>Flavobacteriaceae</taxon>
        <taxon>Flavobacterium</taxon>
    </lineage>
</organism>
<keyword evidence="2" id="KW-0597">Phosphoprotein</keyword>